<evidence type="ECO:0000313" key="2">
    <source>
        <dbReference type="Proteomes" id="UP000245020"/>
    </source>
</evidence>
<protein>
    <recommendedName>
        <fullName evidence="3">PD-(D/E)XK nuclease superfamily protein</fullName>
    </recommendedName>
</protein>
<evidence type="ECO:0000313" key="1">
    <source>
        <dbReference type="EMBL" id="PWD81358.1"/>
    </source>
</evidence>
<dbReference type="Proteomes" id="UP000245020">
    <property type="component" value="Unassembled WGS sequence"/>
</dbReference>
<dbReference type="Pfam" id="PF14281">
    <property type="entry name" value="PDDEXK_4"/>
    <property type="match status" value="1"/>
</dbReference>
<organism evidence="1 2">
    <name type="scientific">Ignatzschineria ureiclastica</name>
    <dbReference type="NCBI Taxonomy" id="472582"/>
    <lineage>
        <taxon>Bacteria</taxon>
        <taxon>Pseudomonadati</taxon>
        <taxon>Pseudomonadota</taxon>
        <taxon>Gammaproteobacteria</taxon>
        <taxon>Cardiobacteriales</taxon>
        <taxon>Ignatzschineriaceae</taxon>
        <taxon>Ignatzschineria</taxon>
    </lineage>
</organism>
<proteinExistence type="predicted"/>
<dbReference type="OrthoDB" id="6796607at2"/>
<comment type="caution">
    <text evidence="1">The sequence shown here is derived from an EMBL/GenBank/DDBJ whole genome shotgun (WGS) entry which is preliminary data.</text>
</comment>
<accession>A0A2U2AFB7</accession>
<gene>
    <name evidence="1" type="ORF">DC083_05580</name>
</gene>
<dbReference type="InterPro" id="IPR029470">
    <property type="entry name" value="PDDEXK_4"/>
</dbReference>
<evidence type="ECO:0008006" key="3">
    <source>
        <dbReference type="Google" id="ProtNLM"/>
    </source>
</evidence>
<name>A0A2U2AFB7_9GAMM</name>
<reference evidence="2" key="1">
    <citation type="submission" date="2018-05" db="EMBL/GenBank/DDBJ databases">
        <title>Ignatzschineria dubaiensis sp. nov., isolated from necrotic foot tissues of dromedaries (Camelus dromedarius) and associated maggots in Dubai, United Arab Emirates.</title>
        <authorList>
            <person name="Tsang C.C."/>
            <person name="Tang J.Y.M."/>
            <person name="Fong J.Y.H."/>
            <person name="Kinne J."/>
            <person name="Lee H.H."/>
            <person name="Joseph M."/>
            <person name="Jose S."/>
            <person name="Schuster R.K."/>
            <person name="Tang Y."/>
            <person name="Sivakumar S."/>
            <person name="Chen J.H.K."/>
            <person name="Teng J.L.L."/>
            <person name="Lau S.K.P."/>
            <person name="Wernery U."/>
            <person name="Woo P.C.Y."/>
        </authorList>
    </citation>
    <scope>NUCLEOTIDE SEQUENCE [LARGE SCALE GENOMIC DNA]</scope>
    <source>
        <strain evidence="2">KCTC 22644</strain>
    </source>
</reference>
<keyword evidence="2" id="KW-1185">Reference proteome</keyword>
<dbReference type="AlphaFoldDB" id="A0A2U2AFB7"/>
<dbReference type="RefSeq" id="WP_109189249.1">
    <property type="nucleotide sequence ID" value="NZ_BMYA01000003.1"/>
</dbReference>
<dbReference type="EMBL" id="QEWQ01000003">
    <property type="protein sequence ID" value="PWD81358.1"/>
    <property type="molecule type" value="Genomic_DNA"/>
</dbReference>
<sequence length="344" mass="39851">MNTSPNLFNYATSELSQDAMICWLLAHADPKYKDSTDPQLQAVALNLINRFLQLSGNEPLTVPIRTESFKIKKQVEHIDIVVQVNQYVILIEDKTVANVHGDQLDRYKKAFDQKYNDQDFIIVPIFFKTFDQSSYHQVKQAGFIPFLRQDLLAVLSPFSKIDNDIFQDYYQYISQIEIDVEAFRTTALKDWKGRQWMGFFKALQKELKNMDIQSHWKYVANASGGQQVLWIEGTNNANHRQYIQLQSHREKGIELVIRLSSKDSKIPNNTKLSIIQHLTKNFELHSHEFPSIKNIIKVNRLGHGKTVALMIIEPKKAIFSDAPISLEEITNFMTESVRFLSQNL</sequence>